<dbReference type="GO" id="GO:0051920">
    <property type="term" value="F:peroxiredoxin activity"/>
    <property type="evidence" value="ECO:0007669"/>
    <property type="project" value="InterPro"/>
</dbReference>
<dbReference type="PANTHER" id="PTHR33930:SF2">
    <property type="entry name" value="BLR3452 PROTEIN"/>
    <property type="match status" value="1"/>
</dbReference>
<dbReference type="EMBL" id="FLUO01000001">
    <property type="protein sequence ID" value="SBW02015.1"/>
    <property type="molecule type" value="Genomic_DNA"/>
</dbReference>
<sequence length="113" mass="12050">MAKDYKAIVQDARSYYAQLGKEIPEPLEKFYALSKTAVADGVLDRKTKELIALAIGVTRRCDGCIGAHAWALRDAGATRAEVAEALAVVIAMNGGPGLVYSADALRAYDQFGS</sequence>
<dbReference type="InterPro" id="IPR029032">
    <property type="entry name" value="AhpD-like"/>
</dbReference>
<gene>
    <name evidence="2" type="ORF">KL86APRO_11524</name>
</gene>
<dbReference type="AlphaFoldDB" id="A0A212JRU8"/>
<dbReference type="Gene3D" id="1.20.1290.10">
    <property type="entry name" value="AhpD-like"/>
    <property type="match status" value="1"/>
</dbReference>
<dbReference type="InterPro" id="IPR004675">
    <property type="entry name" value="AhpD_core"/>
</dbReference>
<proteinExistence type="predicted"/>
<dbReference type="InterPro" id="IPR003779">
    <property type="entry name" value="CMD-like"/>
</dbReference>
<dbReference type="SUPFAM" id="SSF69118">
    <property type="entry name" value="AhpD-like"/>
    <property type="match status" value="1"/>
</dbReference>
<accession>A0A212JRU8</accession>
<feature type="domain" description="Carboxymuconolactone decarboxylase-like" evidence="1">
    <location>
        <begin position="24"/>
        <end position="106"/>
    </location>
</feature>
<organism evidence="2">
    <name type="scientific">uncultured Alphaproteobacteria bacterium</name>
    <dbReference type="NCBI Taxonomy" id="91750"/>
    <lineage>
        <taxon>Bacteria</taxon>
        <taxon>Pseudomonadati</taxon>
        <taxon>Pseudomonadota</taxon>
        <taxon>Alphaproteobacteria</taxon>
        <taxon>environmental samples</taxon>
    </lineage>
</organism>
<reference evidence="2" key="1">
    <citation type="submission" date="2016-04" db="EMBL/GenBank/DDBJ databases">
        <authorList>
            <person name="Evans L.H."/>
            <person name="Alamgir A."/>
            <person name="Owens N."/>
            <person name="Weber N.D."/>
            <person name="Virtaneva K."/>
            <person name="Barbian K."/>
            <person name="Babar A."/>
            <person name="Rosenke K."/>
        </authorList>
    </citation>
    <scope>NUCLEOTIDE SEQUENCE</scope>
    <source>
        <strain evidence="2">86</strain>
    </source>
</reference>
<name>A0A212JRU8_9PROT</name>
<dbReference type="Pfam" id="PF02627">
    <property type="entry name" value="CMD"/>
    <property type="match status" value="1"/>
</dbReference>
<dbReference type="PANTHER" id="PTHR33930">
    <property type="entry name" value="ALKYL HYDROPEROXIDE REDUCTASE AHPD"/>
    <property type="match status" value="1"/>
</dbReference>
<protein>
    <recommendedName>
        <fullName evidence="1">Carboxymuconolactone decarboxylase-like domain-containing protein</fullName>
    </recommendedName>
</protein>
<evidence type="ECO:0000313" key="2">
    <source>
        <dbReference type="EMBL" id="SBW02015.1"/>
    </source>
</evidence>
<evidence type="ECO:0000259" key="1">
    <source>
        <dbReference type="Pfam" id="PF02627"/>
    </source>
</evidence>
<dbReference type="NCBIfam" id="TIGR00778">
    <property type="entry name" value="ahpD_dom"/>
    <property type="match status" value="1"/>
</dbReference>